<feature type="compositionally biased region" description="Pro residues" evidence="1">
    <location>
        <begin position="141"/>
        <end position="151"/>
    </location>
</feature>
<dbReference type="Proteomes" id="UP001420932">
    <property type="component" value="Unassembled WGS sequence"/>
</dbReference>
<keyword evidence="3" id="KW-1185">Reference proteome</keyword>
<sequence>MDWIITCVIRPLVNVNPSLPLLHDSMTECRAGLRFGSGILHLGCKVSMESKILNDFEQKANTTSEFLLLLQPLGRKRLSRAVHFGVGLVLVVLVQFDQVVSGMKRERRATTLRQLVRQEDSCNHSAKIWEKAMHGDSRPTSPSPPPPPPPQSNSTIASPSPTTTGFFIARAMPGALFTWHRA</sequence>
<evidence type="ECO:0000256" key="1">
    <source>
        <dbReference type="SAM" id="MobiDB-lite"/>
    </source>
</evidence>
<evidence type="ECO:0000313" key="2">
    <source>
        <dbReference type="EMBL" id="KAK9121289.1"/>
    </source>
</evidence>
<proteinExistence type="predicted"/>
<dbReference type="AlphaFoldDB" id="A0AAP0IT42"/>
<evidence type="ECO:0000313" key="3">
    <source>
        <dbReference type="Proteomes" id="UP001420932"/>
    </source>
</evidence>
<gene>
    <name evidence="2" type="ORF">Syun_018906</name>
</gene>
<comment type="caution">
    <text evidence="2">The sequence shown here is derived from an EMBL/GenBank/DDBJ whole genome shotgun (WGS) entry which is preliminary data.</text>
</comment>
<name>A0AAP0IT42_9MAGN</name>
<dbReference type="EMBL" id="JBBNAF010000008">
    <property type="protein sequence ID" value="KAK9121289.1"/>
    <property type="molecule type" value="Genomic_DNA"/>
</dbReference>
<reference evidence="2 3" key="1">
    <citation type="submission" date="2024-01" db="EMBL/GenBank/DDBJ databases">
        <title>Genome assemblies of Stephania.</title>
        <authorList>
            <person name="Yang L."/>
        </authorList>
    </citation>
    <scope>NUCLEOTIDE SEQUENCE [LARGE SCALE GENOMIC DNA]</scope>
    <source>
        <strain evidence="2">YNDBR</strain>
        <tissue evidence="2">Leaf</tissue>
    </source>
</reference>
<feature type="region of interest" description="Disordered" evidence="1">
    <location>
        <begin position="132"/>
        <end position="163"/>
    </location>
</feature>
<organism evidence="2 3">
    <name type="scientific">Stephania yunnanensis</name>
    <dbReference type="NCBI Taxonomy" id="152371"/>
    <lineage>
        <taxon>Eukaryota</taxon>
        <taxon>Viridiplantae</taxon>
        <taxon>Streptophyta</taxon>
        <taxon>Embryophyta</taxon>
        <taxon>Tracheophyta</taxon>
        <taxon>Spermatophyta</taxon>
        <taxon>Magnoliopsida</taxon>
        <taxon>Ranunculales</taxon>
        <taxon>Menispermaceae</taxon>
        <taxon>Menispermoideae</taxon>
        <taxon>Cissampelideae</taxon>
        <taxon>Stephania</taxon>
    </lineage>
</organism>
<protein>
    <submittedName>
        <fullName evidence="2">Uncharacterized protein</fullName>
    </submittedName>
</protein>
<accession>A0AAP0IT42</accession>